<keyword evidence="1" id="KW-0489">Methyltransferase</keyword>
<dbReference type="Pfam" id="PF13489">
    <property type="entry name" value="Methyltransf_23"/>
    <property type="match status" value="1"/>
</dbReference>
<dbReference type="OrthoDB" id="7348755at2"/>
<sequence length="205" mass="23066">MNQNINFYHKNASTLADSYQQFSFEDVHASWKPYWPVAADGQQPLRVLDVGAGSGRDAKWFAQNGCEVFAIEPAKSLSQRGREHTDGLEVTWLDDTLPELKKVIDLGMRFDFILVSAVWMHIAKSERKRAFRKLANLLAPNSKLVISLRHGSFSDGRTTHGVSVEGLELLAKDHALHICHKSERAPDAMGREYVQWQTVVIGHGK</sequence>
<keyword evidence="1" id="KW-0808">Transferase</keyword>
<dbReference type="PANTHER" id="PTHR43861">
    <property type="entry name" value="TRANS-ACONITATE 2-METHYLTRANSFERASE-RELATED"/>
    <property type="match status" value="1"/>
</dbReference>
<dbReference type="CDD" id="cd02440">
    <property type="entry name" value="AdoMet_MTases"/>
    <property type="match status" value="1"/>
</dbReference>
<evidence type="ECO:0000313" key="2">
    <source>
        <dbReference type="Proteomes" id="UP000240904"/>
    </source>
</evidence>
<dbReference type="RefSeq" id="WP_107282410.1">
    <property type="nucleotide sequence ID" value="NZ_PYMC01000003.1"/>
</dbReference>
<dbReference type="Gene3D" id="3.40.50.150">
    <property type="entry name" value="Vaccinia Virus protein VP39"/>
    <property type="match status" value="1"/>
</dbReference>
<reference evidence="1 2" key="1">
    <citation type="submission" date="2018-03" db="EMBL/GenBank/DDBJ databases">
        <title>Whole genome sequencing of Histamine producing bacteria.</title>
        <authorList>
            <person name="Butler K."/>
        </authorList>
    </citation>
    <scope>NUCLEOTIDE SEQUENCE [LARGE SCALE GENOMIC DNA]</scope>
    <source>
        <strain evidence="1 2">DSM 16190</strain>
    </source>
</reference>
<dbReference type="AlphaFoldDB" id="A0A2T3N132"/>
<organism evidence="1 2">
    <name type="scientific">Photobacterium lipolyticum</name>
    <dbReference type="NCBI Taxonomy" id="266810"/>
    <lineage>
        <taxon>Bacteria</taxon>
        <taxon>Pseudomonadati</taxon>
        <taxon>Pseudomonadota</taxon>
        <taxon>Gammaproteobacteria</taxon>
        <taxon>Vibrionales</taxon>
        <taxon>Vibrionaceae</taxon>
        <taxon>Photobacterium</taxon>
    </lineage>
</organism>
<protein>
    <submittedName>
        <fullName evidence="1">Class I SAM-dependent methyltransferase</fullName>
    </submittedName>
</protein>
<dbReference type="GO" id="GO:0008168">
    <property type="term" value="F:methyltransferase activity"/>
    <property type="evidence" value="ECO:0007669"/>
    <property type="project" value="UniProtKB-KW"/>
</dbReference>
<gene>
    <name evidence="1" type="ORF">C9I89_05810</name>
</gene>
<proteinExistence type="predicted"/>
<dbReference type="InterPro" id="IPR029063">
    <property type="entry name" value="SAM-dependent_MTases_sf"/>
</dbReference>
<dbReference type="GO" id="GO:0032259">
    <property type="term" value="P:methylation"/>
    <property type="evidence" value="ECO:0007669"/>
    <property type="project" value="UniProtKB-KW"/>
</dbReference>
<comment type="caution">
    <text evidence="1">The sequence shown here is derived from an EMBL/GenBank/DDBJ whole genome shotgun (WGS) entry which is preliminary data.</text>
</comment>
<name>A0A2T3N132_9GAMM</name>
<dbReference type="EMBL" id="PYMC01000003">
    <property type="protein sequence ID" value="PSW06030.1"/>
    <property type="molecule type" value="Genomic_DNA"/>
</dbReference>
<evidence type="ECO:0000313" key="1">
    <source>
        <dbReference type="EMBL" id="PSW06030.1"/>
    </source>
</evidence>
<dbReference type="SUPFAM" id="SSF53335">
    <property type="entry name" value="S-adenosyl-L-methionine-dependent methyltransferases"/>
    <property type="match status" value="1"/>
</dbReference>
<dbReference type="Proteomes" id="UP000240904">
    <property type="component" value="Unassembled WGS sequence"/>
</dbReference>
<accession>A0A2T3N132</accession>
<keyword evidence="2" id="KW-1185">Reference proteome</keyword>